<evidence type="ECO:0000313" key="3">
    <source>
        <dbReference type="Proteomes" id="UP000251166"/>
    </source>
</evidence>
<sequence>MKTLVNTLSKSSTDLNEWWEVTPGEKFTIRTSVKETGGLYTMIEVTAESRNGVPVHTHANEEEHFIVLEGNVHLTNGDESSTLSTGDSATVKRGTPHAWCNISDSRVRMLIIFSPGHMEEAFRLIGSMDGGDLAAIAESAKNGGSTIVGPPPFENIYSVMSPRPTT</sequence>
<protein>
    <submittedName>
        <fullName evidence="2">Cupin domain family protein</fullName>
    </submittedName>
</protein>
<proteinExistence type="predicted"/>
<dbReference type="RefSeq" id="WP_112907667.1">
    <property type="nucleotide sequence ID" value="NZ_CP030761.1"/>
</dbReference>
<dbReference type="EMBL" id="CP030761">
    <property type="protein sequence ID" value="AXA43271.1"/>
    <property type="molecule type" value="Genomic_DNA"/>
</dbReference>
<dbReference type="Proteomes" id="UP000251166">
    <property type="component" value="Plasmid unnamed1"/>
</dbReference>
<evidence type="ECO:0000313" key="2">
    <source>
        <dbReference type="EMBL" id="AXA43271.1"/>
    </source>
</evidence>
<dbReference type="PANTHER" id="PTHR36440:SF1">
    <property type="entry name" value="PUTATIVE (AFU_ORTHOLOGUE AFUA_8G07350)-RELATED"/>
    <property type="match status" value="1"/>
</dbReference>
<organism evidence="2 3">
    <name type="scientific">Rhizobium leguminosarum</name>
    <dbReference type="NCBI Taxonomy" id="384"/>
    <lineage>
        <taxon>Bacteria</taxon>
        <taxon>Pseudomonadati</taxon>
        <taxon>Pseudomonadota</taxon>
        <taxon>Alphaproteobacteria</taxon>
        <taxon>Hyphomicrobiales</taxon>
        <taxon>Rhizobiaceae</taxon>
        <taxon>Rhizobium/Agrobacterium group</taxon>
        <taxon>Rhizobium</taxon>
    </lineage>
</organism>
<keyword evidence="2" id="KW-0614">Plasmid</keyword>
<reference evidence="2 3" key="1">
    <citation type="submission" date="2018-07" db="EMBL/GenBank/DDBJ databases">
        <title>Rhizobium leguminosarum strain:ATCC 14479 Genome sequencing and assembly.</title>
        <authorList>
            <person name="Chakraborty R."/>
        </authorList>
    </citation>
    <scope>NUCLEOTIDE SEQUENCE [LARGE SCALE GENOMIC DNA]</scope>
    <source>
        <strain evidence="2 3">ATCC 14479</strain>
        <plasmid evidence="3">Plasmid unnamed1</plasmid>
    </source>
</reference>
<dbReference type="PANTHER" id="PTHR36440">
    <property type="entry name" value="PUTATIVE (AFU_ORTHOLOGUE AFUA_8G07350)-RELATED"/>
    <property type="match status" value="1"/>
</dbReference>
<evidence type="ECO:0000259" key="1">
    <source>
        <dbReference type="Pfam" id="PF07883"/>
    </source>
</evidence>
<dbReference type="Gene3D" id="2.60.120.10">
    <property type="entry name" value="Jelly Rolls"/>
    <property type="match status" value="1"/>
</dbReference>
<gene>
    <name evidence="2" type="ORF">DLJ82_5710</name>
</gene>
<geneLocation type="plasmid" evidence="2 3">
    <name>unnamed1</name>
</geneLocation>
<dbReference type="InterPro" id="IPR011051">
    <property type="entry name" value="RmlC_Cupin_sf"/>
</dbReference>
<dbReference type="InterPro" id="IPR014710">
    <property type="entry name" value="RmlC-like_jellyroll"/>
</dbReference>
<dbReference type="AlphaFoldDB" id="A0A2Z4YQ03"/>
<dbReference type="InterPro" id="IPR013096">
    <property type="entry name" value="Cupin_2"/>
</dbReference>
<name>A0A2Z4YQ03_RHILE</name>
<feature type="domain" description="Cupin type-2" evidence="1">
    <location>
        <begin position="52"/>
        <end position="113"/>
    </location>
</feature>
<accession>A0A2Z4YQ03</accession>
<dbReference type="Pfam" id="PF07883">
    <property type="entry name" value="Cupin_2"/>
    <property type="match status" value="1"/>
</dbReference>
<dbReference type="InterPro" id="IPR053146">
    <property type="entry name" value="QDO-like"/>
</dbReference>
<dbReference type="SUPFAM" id="SSF51182">
    <property type="entry name" value="RmlC-like cupins"/>
    <property type="match status" value="1"/>
</dbReference>